<dbReference type="SMART" id="SM00858">
    <property type="entry name" value="SAF"/>
    <property type="match status" value="1"/>
</dbReference>
<dbReference type="InterPro" id="IPR013974">
    <property type="entry name" value="SAF"/>
</dbReference>
<name>A9MGE7_SALAR</name>
<dbReference type="CDD" id="cd11614">
    <property type="entry name" value="SAF_CpaB_FlgA_like"/>
    <property type="match status" value="1"/>
</dbReference>
<evidence type="ECO:0000256" key="1">
    <source>
        <dbReference type="ARBA" id="ARBA00004418"/>
    </source>
</evidence>
<dbReference type="GO" id="GO:0042597">
    <property type="term" value="C:periplasmic space"/>
    <property type="evidence" value="ECO:0007669"/>
    <property type="project" value="UniProtKB-SubCell"/>
</dbReference>
<keyword evidence="9" id="KW-1185">Reference proteome</keyword>
<evidence type="ECO:0000259" key="7">
    <source>
        <dbReference type="SMART" id="SM00858"/>
    </source>
</evidence>
<dbReference type="KEGG" id="ses:SARI_01824"/>
<evidence type="ECO:0000313" key="8">
    <source>
        <dbReference type="EMBL" id="ABX21709.1"/>
    </source>
</evidence>
<evidence type="ECO:0000256" key="6">
    <source>
        <dbReference type="ARBA" id="ARBA00025643"/>
    </source>
</evidence>
<dbReference type="Gene3D" id="2.30.30.760">
    <property type="match status" value="1"/>
</dbReference>
<dbReference type="Proteomes" id="UP000002084">
    <property type="component" value="Chromosome"/>
</dbReference>
<dbReference type="AlphaFoldDB" id="A9MGE7"/>
<organism evidence="8 9">
    <name type="scientific">Salmonella arizonae (strain ATCC BAA-731 / CDC346-86 / RSK2980)</name>
    <dbReference type="NCBI Taxonomy" id="41514"/>
    <lineage>
        <taxon>Bacteria</taxon>
        <taxon>Pseudomonadati</taxon>
        <taxon>Pseudomonadota</taxon>
        <taxon>Gammaproteobacteria</taxon>
        <taxon>Enterobacterales</taxon>
        <taxon>Enterobacteriaceae</taxon>
        <taxon>Salmonella</taxon>
    </lineage>
</organism>
<comment type="similarity">
    <text evidence="2">Belongs to the FlgA family.</text>
</comment>
<keyword evidence="5" id="KW-0574">Periplasm</keyword>
<dbReference type="PANTHER" id="PTHR36307:SF1">
    <property type="entry name" value="FLAGELLA BASAL BODY P-RING FORMATION PROTEIN FLGA"/>
    <property type="match status" value="1"/>
</dbReference>
<dbReference type="Gene3D" id="3.90.1210.10">
    <property type="entry name" value="Antifreeze-like/N-acetylneuraminic acid synthase C-terminal domain"/>
    <property type="match status" value="1"/>
</dbReference>
<keyword evidence="4" id="KW-0732">Signal</keyword>
<dbReference type="InterPro" id="IPR017585">
    <property type="entry name" value="SAF_FlgA"/>
</dbReference>
<evidence type="ECO:0000256" key="4">
    <source>
        <dbReference type="ARBA" id="ARBA00022729"/>
    </source>
</evidence>
<dbReference type="Pfam" id="PF13144">
    <property type="entry name" value="ChapFlgA"/>
    <property type="match status" value="1"/>
</dbReference>
<sequence>MAKFSRQLKSLHARVIAGISAKCVAIYCVDACLTRVESCHYNNQGEVTMQTLKRGFAVAALLFSPLTMAQDINAQLTTWFSQRLAGFSDEVVVTLRSPPTLLPGCEQPAFSMTGSAKLWGNVNVVARCANEKRYLQVNVQATGNYVAVAAPVARGGKLTPANVTLKRGRLDQLPPRTVLDIRQIQDAISLRDLAPGQPVQLTMIRQAWRVKAGQRVQVIANGEGFSVNAEGQAMNNAAVAQNARVRMTSGQIVSGTVDPDGNILINL</sequence>
<evidence type="ECO:0000313" key="9">
    <source>
        <dbReference type="Proteomes" id="UP000002084"/>
    </source>
</evidence>
<dbReference type="EMBL" id="CP000880">
    <property type="protein sequence ID" value="ABX21709.1"/>
    <property type="molecule type" value="Genomic_DNA"/>
</dbReference>
<accession>A9MGE7</accession>
<feature type="domain" description="SAF" evidence="7">
    <location>
        <begin position="143"/>
        <end position="205"/>
    </location>
</feature>
<protein>
    <recommendedName>
        <fullName evidence="3">Flagella basal body P-ring formation protein FlgA</fullName>
    </recommendedName>
</protein>
<proteinExistence type="inferred from homology"/>
<gene>
    <name evidence="8" type="ordered locus">SARI_01824</name>
</gene>
<dbReference type="HOGENOM" id="CLU_070510_2_0_6"/>
<dbReference type="NCBIfam" id="TIGR03170">
    <property type="entry name" value="flgA_cterm"/>
    <property type="match status" value="1"/>
</dbReference>
<dbReference type="PANTHER" id="PTHR36307">
    <property type="entry name" value="FLAGELLA BASAL BODY P-RING FORMATION PROTEIN FLGA"/>
    <property type="match status" value="1"/>
</dbReference>
<dbReference type="InterPro" id="IPR039246">
    <property type="entry name" value="Flagellar_FlgA"/>
</dbReference>
<dbReference type="GO" id="GO:0044780">
    <property type="term" value="P:bacterial-type flagellum assembly"/>
    <property type="evidence" value="ECO:0007669"/>
    <property type="project" value="InterPro"/>
</dbReference>
<evidence type="ECO:0000256" key="3">
    <source>
        <dbReference type="ARBA" id="ARBA00014754"/>
    </source>
</evidence>
<comment type="subcellular location">
    <subcellularLocation>
        <location evidence="1">Periplasm</location>
    </subcellularLocation>
</comment>
<reference evidence="8 9" key="1">
    <citation type="submission" date="2007-11" db="EMBL/GenBank/DDBJ databases">
        <authorList>
            <consortium name="The Salmonella enterica serovar Arizonae Genome Sequencing Project"/>
            <person name="McClelland M."/>
            <person name="Sanderson E.K."/>
            <person name="Porwollik S."/>
            <person name="Spieth J."/>
            <person name="Clifton W.S."/>
            <person name="Fulton R."/>
            <person name="Chunyan W."/>
            <person name="Wollam A."/>
            <person name="Shah N."/>
            <person name="Pepin K."/>
            <person name="Bhonagiri V."/>
            <person name="Nash W."/>
            <person name="Johnson M."/>
            <person name="Thiruvilangam P."/>
            <person name="Wilson R."/>
        </authorList>
    </citation>
    <scope>NUCLEOTIDE SEQUENCE [LARGE SCALE GENOMIC DNA]</scope>
    <source>
        <strain evidence="9">ATCC BAA-731 / CDC346-86 / RSK2980</strain>
    </source>
</reference>
<comment type="function">
    <text evidence="6">Involved in the assembly process of the P-ring formation. It may associate with FlgF on the rod constituting a structure essential for the P-ring assembly or may act as a modulator protein for the P-ring assembly.</text>
</comment>
<dbReference type="STRING" id="41514.SARI_01824"/>
<evidence type="ECO:0000256" key="5">
    <source>
        <dbReference type="ARBA" id="ARBA00022764"/>
    </source>
</evidence>
<evidence type="ECO:0000256" key="2">
    <source>
        <dbReference type="ARBA" id="ARBA00010474"/>
    </source>
</evidence>